<reference evidence="1 2" key="1">
    <citation type="submission" date="2017-01" db="EMBL/GenBank/DDBJ databases">
        <title>Genome analysis of Paenibacillus selenitrireducens ES3-24.</title>
        <authorList>
            <person name="Xu D."/>
            <person name="Yao R."/>
            <person name="Zheng S."/>
        </authorList>
    </citation>
    <scope>NUCLEOTIDE SEQUENCE [LARGE SCALE GENOMIC DNA]</scope>
    <source>
        <strain evidence="1 2">ES3-24</strain>
    </source>
</reference>
<proteinExistence type="predicted"/>
<evidence type="ECO:0000313" key="1">
    <source>
        <dbReference type="EMBL" id="OPA73062.1"/>
    </source>
</evidence>
<evidence type="ECO:0000313" key="2">
    <source>
        <dbReference type="Proteomes" id="UP000190188"/>
    </source>
</evidence>
<accession>A0A1T2WZN2</accession>
<dbReference type="Proteomes" id="UP000190188">
    <property type="component" value="Unassembled WGS sequence"/>
</dbReference>
<gene>
    <name evidence="1" type="ORF">BVG16_30825</name>
</gene>
<sequence>MKFFKYMYENRVFFFRELEPVGPRNTPNNSEGKDDLICGLDLVLKRMSGWDEKVDTINPNYKVRYDGFGWLNSREWFDLVAMRFRHHLHQKSELEQKLKV</sequence>
<comment type="caution">
    <text evidence="1">The sequence shown here is derived from an EMBL/GenBank/DDBJ whole genome shotgun (WGS) entry which is preliminary data.</text>
</comment>
<protein>
    <submittedName>
        <fullName evidence="1">Uncharacterized protein</fullName>
    </submittedName>
</protein>
<keyword evidence="2" id="KW-1185">Reference proteome</keyword>
<dbReference type="EMBL" id="MSZX01000023">
    <property type="protein sequence ID" value="OPA73062.1"/>
    <property type="molecule type" value="Genomic_DNA"/>
</dbReference>
<name>A0A1T2WZN2_9BACL</name>
<dbReference type="AlphaFoldDB" id="A0A1T2WZN2"/>
<organism evidence="1 2">
    <name type="scientific">Paenibacillus selenitireducens</name>
    <dbReference type="NCBI Taxonomy" id="1324314"/>
    <lineage>
        <taxon>Bacteria</taxon>
        <taxon>Bacillati</taxon>
        <taxon>Bacillota</taxon>
        <taxon>Bacilli</taxon>
        <taxon>Bacillales</taxon>
        <taxon>Paenibacillaceae</taxon>
        <taxon>Paenibacillus</taxon>
    </lineage>
</organism>